<dbReference type="InterPro" id="IPR050700">
    <property type="entry name" value="YIM1/Zinc_Alcohol_DH_Fams"/>
</dbReference>
<dbReference type="Pfam" id="PF08240">
    <property type="entry name" value="ADH_N"/>
    <property type="match status" value="1"/>
</dbReference>
<sequence length="321" mass="35231">MEYPKTNKTLRFFSIGGDLKVIEKEVLPLAANEILVKAHAASINPVDIQLWHSGFVGRVAGDKGMGRDYSGKIVAIGGDVKGWSVGDEVFGLLFQPWLPPQSSHQRRVIIRGASGGTGSWLVQLAKKVYNCHVTAICSSKNAEFVKSLDADDVIDYTSEDIISTLLSRRAEAQEYGLLVDCAGGTELLSSYVCPLKSPFWFEAKLIGSQSQLLNTKGAYVTIVGDKTNVKQLGGPITYLSSPAQVVRYIKGWIWGPRYACVSLYTKSTYIEEVALLVERGEVKTEIQEVIQGAFDEREGWRKAIQLMEGGRVRGKVVLSIP</sequence>
<dbReference type="Gene3D" id="3.90.180.10">
    <property type="entry name" value="Medium-chain alcohol dehydrogenases, catalytic domain"/>
    <property type="match status" value="1"/>
</dbReference>
<name>A0A8H4RMH9_9HELO</name>
<dbReference type="InterPro" id="IPR013154">
    <property type="entry name" value="ADH-like_N"/>
</dbReference>
<dbReference type="Gene3D" id="3.40.50.720">
    <property type="entry name" value="NAD(P)-binding Rossmann-like Domain"/>
    <property type="match status" value="1"/>
</dbReference>
<accession>A0A8H4RMH9</accession>
<comment type="caution">
    <text evidence="2">The sequence shown here is derived from an EMBL/GenBank/DDBJ whole genome shotgun (WGS) entry which is preliminary data.</text>
</comment>
<dbReference type="EMBL" id="JAAMPI010000326">
    <property type="protein sequence ID" value="KAF4632690.1"/>
    <property type="molecule type" value="Genomic_DNA"/>
</dbReference>
<dbReference type="PANTHER" id="PTHR11695">
    <property type="entry name" value="ALCOHOL DEHYDROGENASE RELATED"/>
    <property type="match status" value="1"/>
</dbReference>
<dbReference type="Pfam" id="PF13602">
    <property type="entry name" value="ADH_zinc_N_2"/>
    <property type="match status" value="1"/>
</dbReference>
<dbReference type="InterPro" id="IPR036291">
    <property type="entry name" value="NAD(P)-bd_dom_sf"/>
</dbReference>
<evidence type="ECO:0000313" key="3">
    <source>
        <dbReference type="Proteomes" id="UP000566819"/>
    </source>
</evidence>
<dbReference type="GO" id="GO:0005739">
    <property type="term" value="C:mitochondrion"/>
    <property type="evidence" value="ECO:0007669"/>
    <property type="project" value="TreeGrafter"/>
</dbReference>
<dbReference type="CDD" id="cd08267">
    <property type="entry name" value="MDR1"/>
    <property type="match status" value="1"/>
</dbReference>
<dbReference type="PANTHER" id="PTHR11695:SF647">
    <property type="entry name" value="ENOYL REDUCTASE (ER) DOMAIN-CONTAINING PROTEIN"/>
    <property type="match status" value="1"/>
</dbReference>
<organism evidence="2 3">
    <name type="scientific">Cudoniella acicularis</name>
    <dbReference type="NCBI Taxonomy" id="354080"/>
    <lineage>
        <taxon>Eukaryota</taxon>
        <taxon>Fungi</taxon>
        <taxon>Dikarya</taxon>
        <taxon>Ascomycota</taxon>
        <taxon>Pezizomycotina</taxon>
        <taxon>Leotiomycetes</taxon>
        <taxon>Helotiales</taxon>
        <taxon>Tricladiaceae</taxon>
        <taxon>Cudoniella</taxon>
    </lineage>
</organism>
<dbReference type="GO" id="GO:0016491">
    <property type="term" value="F:oxidoreductase activity"/>
    <property type="evidence" value="ECO:0007669"/>
    <property type="project" value="InterPro"/>
</dbReference>
<dbReference type="InterPro" id="IPR020843">
    <property type="entry name" value="ER"/>
</dbReference>
<evidence type="ECO:0000259" key="1">
    <source>
        <dbReference type="SMART" id="SM00829"/>
    </source>
</evidence>
<dbReference type="SUPFAM" id="SSF50129">
    <property type="entry name" value="GroES-like"/>
    <property type="match status" value="1"/>
</dbReference>
<feature type="domain" description="Enoyl reductase (ER)" evidence="1">
    <location>
        <begin position="16"/>
        <end position="318"/>
    </location>
</feature>
<proteinExistence type="predicted"/>
<dbReference type="Proteomes" id="UP000566819">
    <property type="component" value="Unassembled WGS sequence"/>
</dbReference>
<gene>
    <name evidence="2" type="ORF">G7Y89_g5443</name>
</gene>
<dbReference type="OrthoDB" id="201656at2759"/>
<reference evidence="2 3" key="1">
    <citation type="submission" date="2020-03" db="EMBL/GenBank/DDBJ databases">
        <title>Draft Genome Sequence of Cudoniella acicularis.</title>
        <authorList>
            <person name="Buettner E."/>
            <person name="Kellner H."/>
        </authorList>
    </citation>
    <scope>NUCLEOTIDE SEQUENCE [LARGE SCALE GENOMIC DNA]</scope>
    <source>
        <strain evidence="2 3">DSM 108380</strain>
    </source>
</reference>
<dbReference type="AlphaFoldDB" id="A0A8H4RMH9"/>
<keyword evidence="3" id="KW-1185">Reference proteome</keyword>
<dbReference type="SUPFAM" id="SSF51735">
    <property type="entry name" value="NAD(P)-binding Rossmann-fold domains"/>
    <property type="match status" value="1"/>
</dbReference>
<dbReference type="SMART" id="SM00829">
    <property type="entry name" value="PKS_ER"/>
    <property type="match status" value="1"/>
</dbReference>
<dbReference type="InterPro" id="IPR011032">
    <property type="entry name" value="GroES-like_sf"/>
</dbReference>
<protein>
    <recommendedName>
        <fullName evidence="1">Enoyl reductase (ER) domain-containing protein</fullName>
    </recommendedName>
</protein>
<evidence type="ECO:0000313" key="2">
    <source>
        <dbReference type="EMBL" id="KAF4632690.1"/>
    </source>
</evidence>